<gene>
    <name evidence="1" type="ORF">S12H4_52425</name>
</gene>
<dbReference type="EMBL" id="BARW01033264">
    <property type="protein sequence ID" value="GAJ07885.1"/>
    <property type="molecule type" value="Genomic_DNA"/>
</dbReference>
<organism evidence="1">
    <name type="scientific">marine sediment metagenome</name>
    <dbReference type="NCBI Taxonomy" id="412755"/>
    <lineage>
        <taxon>unclassified sequences</taxon>
        <taxon>metagenomes</taxon>
        <taxon>ecological metagenomes</taxon>
    </lineage>
</organism>
<evidence type="ECO:0000313" key="1">
    <source>
        <dbReference type="EMBL" id="GAJ07885.1"/>
    </source>
</evidence>
<name>X1VJC0_9ZZZZ</name>
<sequence length="65" mass="6898">LPPLKAEQDEGGPQTLGLSIIVNLSGEVATLIIINDKLIAAGGVSENKIPELLEGWGFEYYISTT</sequence>
<dbReference type="AlphaFoldDB" id="X1VJC0"/>
<protein>
    <submittedName>
        <fullName evidence="1">Uncharacterized protein</fullName>
    </submittedName>
</protein>
<comment type="caution">
    <text evidence="1">The sequence shown here is derived from an EMBL/GenBank/DDBJ whole genome shotgun (WGS) entry which is preliminary data.</text>
</comment>
<feature type="non-terminal residue" evidence="1">
    <location>
        <position position="1"/>
    </location>
</feature>
<proteinExistence type="predicted"/>
<accession>X1VJC0</accession>
<reference evidence="1" key="1">
    <citation type="journal article" date="2014" name="Front. Microbiol.">
        <title>High frequency of phylogenetically diverse reductive dehalogenase-homologous genes in deep subseafloor sedimentary metagenomes.</title>
        <authorList>
            <person name="Kawai M."/>
            <person name="Futagami T."/>
            <person name="Toyoda A."/>
            <person name="Takaki Y."/>
            <person name="Nishi S."/>
            <person name="Hori S."/>
            <person name="Arai W."/>
            <person name="Tsubouchi T."/>
            <person name="Morono Y."/>
            <person name="Uchiyama I."/>
            <person name="Ito T."/>
            <person name="Fujiyama A."/>
            <person name="Inagaki F."/>
            <person name="Takami H."/>
        </authorList>
    </citation>
    <scope>NUCLEOTIDE SEQUENCE</scope>
    <source>
        <strain evidence="1">Expedition CK06-06</strain>
    </source>
</reference>